<keyword evidence="2" id="KW-1185">Reference proteome</keyword>
<dbReference type="OrthoDB" id="21449at2759"/>
<reference evidence="1" key="1">
    <citation type="submission" date="2006-10" db="EMBL/GenBank/DDBJ databases">
        <authorList>
            <person name="Amadeo P."/>
            <person name="Zhao Q."/>
            <person name="Wortman J."/>
            <person name="Fraser-Liggett C."/>
            <person name="Carlton J."/>
        </authorList>
    </citation>
    <scope>NUCLEOTIDE SEQUENCE</scope>
    <source>
        <strain evidence="1">G3</strain>
    </source>
</reference>
<reference evidence="1" key="2">
    <citation type="journal article" date="2007" name="Science">
        <title>Draft genome sequence of the sexually transmitted pathogen Trichomonas vaginalis.</title>
        <authorList>
            <person name="Carlton J.M."/>
            <person name="Hirt R.P."/>
            <person name="Silva J.C."/>
            <person name="Delcher A.L."/>
            <person name="Schatz M."/>
            <person name="Zhao Q."/>
            <person name="Wortman J.R."/>
            <person name="Bidwell S.L."/>
            <person name="Alsmark U.C.M."/>
            <person name="Besteiro S."/>
            <person name="Sicheritz-Ponten T."/>
            <person name="Noel C.J."/>
            <person name="Dacks J.B."/>
            <person name="Foster P.G."/>
            <person name="Simillion C."/>
            <person name="Van de Peer Y."/>
            <person name="Miranda-Saavedra D."/>
            <person name="Barton G.J."/>
            <person name="Westrop G.D."/>
            <person name="Mueller S."/>
            <person name="Dessi D."/>
            <person name="Fiori P.L."/>
            <person name="Ren Q."/>
            <person name="Paulsen I."/>
            <person name="Zhang H."/>
            <person name="Bastida-Corcuera F.D."/>
            <person name="Simoes-Barbosa A."/>
            <person name="Brown M.T."/>
            <person name="Hayes R.D."/>
            <person name="Mukherjee M."/>
            <person name="Okumura C.Y."/>
            <person name="Schneider R."/>
            <person name="Smith A.J."/>
            <person name="Vanacova S."/>
            <person name="Villalvazo M."/>
            <person name="Haas B.J."/>
            <person name="Pertea M."/>
            <person name="Feldblyum T.V."/>
            <person name="Utterback T.R."/>
            <person name="Shu C.L."/>
            <person name="Osoegawa K."/>
            <person name="de Jong P.J."/>
            <person name="Hrdy I."/>
            <person name="Horvathova L."/>
            <person name="Zubacova Z."/>
            <person name="Dolezal P."/>
            <person name="Malik S.B."/>
            <person name="Logsdon J.M. Jr."/>
            <person name="Henze K."/>
            <person name="Gupta A."/>
            <person name="Wang C.C."/>
            <person name="Dunne R.L."/>
            <person name="Upcroft J.A."/>
            <person name="Upcroft P."/>
            <person name="White O."/>
            <person name="Salzberg S.L."/>
            <person name="Tang P."/>
            <person name="Chiu C.-H."/>
            <person name="Lee Y.-S."/>
            <person name="Embley T.M."/>
            <person name="Coombs G.H."/>
            <person name="Mottram J.C."/>
            <person name="Tachezy J."/>
            <person name="Fraser-Liggett C.M."/>
            <person name="Johnson P.J."/>
        </authorList>
    </citation>
    <scope>NUCLEOTIDE SEQUENCE [LARGE SCALE GENOMIC DNA]</scope>
    <source>
        <strain evidence="1">G3</strain>
    </source>
</reference>
<gene>
    <name evidence="1" type="ORF">TVAG_436460</name>
</gene>
<dbReference type="AlphaFoldDB" id="A2DF94"/>
<dbReference type="VEuPathDB" id="TrichDB:TVAGG3_0565830"/>
<evidence type="ECO:0000313" key="2">
    <source>
        <dbReference type="Proteomes" id="UP000001542"/>
    </source>
</evidence>
<evidence type="ECO:0000313" key="1">
    <source>
        <dbReference type="EMBL" id="EAY20822.1"/>
    </source>
</evidence>
<proteinExistence type="predicted"/>
<dbReference type="RefSeq" id="XP_001581808.1">
    <property type="nucleotide sequence ID" value="XM_001581758.1"/>
</dbReference>
<dbReference type="SMR" id="A2DF94"/>
<sequence>MDPKDYRKVHNALESIMQHHGASLFITGNGDPTLNTLSNVMSYLEAGGYNSATAFSQAVDSIFNSASKLYDDEYAEDFGIYFKQKFHNYLVKDSPDTVDAWSKRVAHLEKKISELVTQSPIDANYDAKKFTKDQKIAQQLTSERDMSQFLKAMSQIKEHNEQEELKKIVEAEQPELLKDGPFSQIPTMRLKPKTVKALIKKLKEFYKAQGLTFPSN</sequence>
<name>A2DF94_TRIV3</name>
<organism evidence="1 2">
    <name type="scientific">Trichomonas vaginalis (strain ATCC PRA-98 / G3)</name>
    <dbReference type="NCBI Taxonomy" id="412133"/>
    <lineage>
        <taxon>Eukaryota</taxon>
        <taxon>Metamonada</taxon>
        <taxon>Parabasalia</taxon>
        <taxon>Trichomonadida</taxon>
        <taxon>Trichomonadidae</taxon>
        <taxon>Trichomonas</taxon>
    </lineage>
</organism>
<dbReference type="EMBL" id="DS113194">
    <property type="protein sequence ID" value="EAY20822.1"/>
    <property type="molecule type" value="Genomic_DNA"/>
</dbReference>
<dbReference type="InParanoid" id="A2DF94"/>
<dbReference type="KEGG" id="tva:5466379"/>
<protein>
    <submittedName>
        <fullName evidence="1">Uncharacterized protein</fullName>
    </submittedName>
</protein>
<accession>A2DF94</accession>
<dbReference type="VEuPathDB" id="TrichDB:TVAG_436460"/>
<dbReference type="Proteomes" id="UP000001542">
    <property type="component" value="Unassembled WGS sequence"/>
</dbReference>